<evidence type="ECO:0008006" key="3">
    <source>
        <dbReference type="Google" id="ProtNLM"/>
    </source>
</evidence>
<evidence type="ECO:0000313" key="2">
    <source>
        <dbReference type="Proteomes" id="UP001570071"/>
    </source>
</evidence>
<protein>
    <recommendedName>
        <fullName evidence="3">DUF2061 domain-containing protein</fullName>
    </recommendedName>
</protein>
<accession>A0ABV4MRG0</accession>
<dbReference type="EMBL" id="JBFSSG010000001">
    <property type="protein sequence ID" value="MEZ8719716.1"/>
    <property type="molecule type" value="Genomic_DNA"/>
</dbReference>
<proteinExistence type="predicted"/>
<gene>
    <name evidence="1" type="ORF">AB6D66_01465</name>
</gene>
<organism evidence="1 2">
    <name type="scientific">Vibrio pomeroyi</name>
    <dbReference type="NCBI Taxonomy" id="198832"/>
    <lineage>
        <taxon>Bacteria</taxon>
        <taxon>Pseudomonadati</taxon>
        <taxon>Pseudomonadota</taxon>
        <taxon>Gammaproteobacteria</taxon>
        <taxon>Vibrionales</taxon>
        <taxon>Vibrionaceae</taxon>
        <taxon>Vibrio</taxon>
    </lineage>
</organism>
<dbReference type="Proteomes" id="UP001570071">
    <property type="component" value="Unassembled WGS sequence"/>
</dbReference>
<keyword evidence="2" id="KW-1185">Reference proteome</keyword>
<comment type="caution">
    <text evidence="1">The sequence shown here is derived from an EMBL/GenBank/DDBJ whole genome shotgun (WGS) entry which is preliminary data.</text>
</comment>
<reference evidence="1 2" key="1">
    <citation type="journal article" date="2024" name="ISME J.">
        <title>Tailless and filamentous prophages are predominant in marine Vibrio.</title>
        <authorList>
            <person name="Steensen K."/>
            <person name="Seneca J."/>
            <person name="Bartlau N."/>
            <person name="Yu X.A."/>
            <person name="Hussain F.A."/>
            <person name="Polz M.F."/>
        </authorList>
    </citation>
    <scope>NUCLEOTIDE SEQUENCE [LARGE SCALE GENOMIC DNA]</scope>
    <source>
        <strain evidence="1 2">10N.239.312.F12</strain>
    </source>
</reference>
<dbReference type="RefSeq" id="WP_269336688.1">
    <property type="nucleotide sequence ID" value="NZ_JBFSSG010000001.1"/>
</dbReference>
<name>A0ABV4MRG0_9VIBR</name>
<sequence length="165" mass="19173">MNQYKHIQKFTTAITNRAKLLHKLNFMSKGVGVMFIIYSLIGSGIDIIDLTIGISLIVFSYSTKTISEHFYITWHNVTLKIYKKPETFPPMNKWLVPLDTKEISPDLYDELENLVLDMNNPFIASKVQQVVDFRNGIVTYYDLANLVFITESIVRFDSFEKSRQH</sequence>
<evidence type="ECO:0000313" key="1">
    <source>
        <dbReference type="EMBL" id="MEZ8719716.1"/>
    </source>
</evidence>